<gene>
    <name evidence="1" type="ORF">BpHYR1_033196</name>
</gene>
<organism evidence="1 2">
    <name type="scientific">Brachionus plicatilis</name>
    <name type="common">Marine rotifer</name>
    <name type="synonym">Brachionus muelleri</name>
    <dbReference type="NCBI Taxonomy" id="10195"/>
    <lineage>
        <taxon>Eukaryota</taxon>
        <taxon>Metazoa</taxon>
        <taxon>Spiralia</taxon>
        <taxon>Gnathifera</taxon>
        <taxon>Rotifera</taxon>
        <taxon>Eurotatoria</taxon>
        <taxon>Monogononta</taxon>
        <taxon>Pseudotrocha</taxon>
        <taxon>Ploima</taxon>
        <taxon>Brachionidae</taxon>
        <taxon>Brachionus</taxon>
    </lineage>
</organism>
<evidence type="ECO:0000313" key="2">
    <source>
        <dbReference type="Proteomes" id="UP000276133"/>
    </source>
</evidence>
<dbReference type="EMBL" id="REGN01005613">
    <property type="protein sequence ID" value="RNA12792.1"/>
    <property type="molecule type" value="Genomic_DNA"/>
</dbReference>
<sequence>MAYTSLNIGKDTQEALKFTLAMLCSFFSLAKNLTDLGTALLLSKTLMNLNHYLASFYPVDRSV</sequence>
<comment type="caution">
    <text evidence="1">The sequence shown here is derived from an EMBL/GenBank/DDBJ whole genome shotgun (WGS) entry which is preliminary data.</text>
</comment>
<reference evidence="1 2" key="1">
    <citation type="journal article" date="2018" name="Sci. Rep.">
        <title>Genomic signatures of local adaptation to the degree of environmental predictability in rotifers.</title>
        <authorList>
            <person name="Franch-Gras L."/>
            <person name="Hahn C."/>
            <person name="Garcia-Roger E.M."/>
            <person name="Carmona M.J."/>
            <person name="Serra M."/>
            <person name="Gomez A."/>
        </authorList>
    </citation>
    <scope>NUCLEOTIDE SEQUENCE [LARGE SCALE GENOMIC DNA]</scope>
    <source>
        <strain evidence="1">HYR1</strain>
    </source>
</reference>
<name>A0A3M7QN80_BRAPC</name>
<evidence type="ECO:0000313" key="1">
    <source>
        <dbReference type="EMBL" id="RNA12792.1"/>
    </source>
</evidence>
<dbReference type="AlphaFoldDB" id="A0A3M7QN80"/>
<proteinExistence type="predicted"/>
<keyword evidence="2" id="KW-1185">Reference proteome</keyword>
<dbReference type="Proteomes" id="UP000276133">
    <property type="component" value="Unassembled WGS sequence"/>
</dbReference>
<accession>A0A3M7QN80</accession>
<protein>
    <submittedName>
        <fullName evidence="1">Uncharacterized protein</fullName>
    </submittedName>
</protein>